<dbReference type="RefSeq" id="WP_172802189.1">
    <property type="nucleotide sequence ID" value="NZ_CADIJP010000013.1"/>
</dbReference>
<keyword evidence="1" id="KW-0812">Transmembrane</keyword>
<evidence type="ECO:0000256" key="1">
    <source>
        <dbReference type="SAM" id="Phobius"/>
    </source>
</evidence>
<organism evidence="2 3">
    <name type="scientific">Achromobacter mucicolens</name>
    <dbReference type="NCBI Taxonomy" id="1389922"/>
    <lineage>
        <taxon>Bacteria</taxon>
        <taxon>Pseudomonadati</taxon>
        <taxon>Pseudomonadota</taxon>
        <taxon>Betaproteobacteria</taxon>
        <taxon>Burkholderiales</taxon>
        <taxon>Alcaligenaceae</taxon>
        <taxon>Achromobacter</taxon>
    </lineage>
</organism>
<sequence length="54" mass="6289">MNFWIPVVFGTFKLAILGVCMFLAIKSHREGARKEREKKELERLESLKALAPER</sequence>
<keyword evidence="1" id="KW-1133">Transmembrane helix</keyword>
<keyword evidence="3" id="KW-1185">Reference proteome</keyword>
<proteinExistence type="predicted"/>
<keyword evidence="1" id="KW-0472">Membrane</keyword>
<evidence type="ECO:0000313" key="2">
    <source>
        <dbReference type="EMBL" id="CAB3893366.1"/>
    </source>
</evidence>
<protein>
    <submittedName>
        <fullName evidence="2">Uncharacterized protein</fullName>
    </submittedName>
</protein>
<comment type="caution">
    <text evidence="2">The sequence shown here is derived from an EMBL/GenBank/DDBJ whole genome shotgun (WGS) entry which is preliminary data.</text>
</comment>
<reference evidence="2 3" key="1">
    <citation type="submission" date="2020-04" db="EMBL/GenBank/DDBJ databases">
        <authorList>
            <person name="De Canck E."/>
        </authorList>
    </citation>
    <scope>NUCLEOTIDE SEQUENCE [LARGE SCALE GENOMIC DNA]</scope>
    <source>
        <strain evidence="2 3">LMG 3415</strain>
    </source>
</reference>
<evidence type="ECO:0000313" key="3">
    <source>
        <dbReference type="Proteomes" id="UP000507140"/>
    </source>
</evidence>
<feature type="transmembrane region" description="Helical" evidence="1">
    <location>
        <begin position="6"/>
        <end position="25"/>
    </location>
</feature>
<dbReference type="Proteomes" id="UP000507140">
    <property type="component" value="Unassembled WGS sequence"/>
</dbReference>
<name>A0ABM8LHM0_9BURK</name>
<dbReference type="EMBL" id="CADIKR010000005">
    <property type="protein sequence ID" value="CAB3893366.1"/>
    <property type="molecule type" value="Genomic_DNA"/>
</dbReference>
<accession>A0ABM8LHM0</accession>
<gene>
    <name evidence="2" type="ORF">LMG3415_04081</name>
</gene>